<comment type="caution">
    <text evidence="6">The sequence shown here is derived from an EMBL/GenBank/DDBJ whole genome shotgun (WGS) entry which is preliminary data.</text>
</comment>
<organism evidence="6 7">
    <name type="scientific">Synchytrium microbalum</name>
    <dbReference type="NCBI Taxonomy" id="1806994"/>
    <lineage>
        <taxon>Eukaryota</taxon>
        <taxon>Fungi</taxon>
        <taxon>Fungi incertae sedis</taxon>
        <taxon>Chytridiomycota</taxon>
        <taxon>Chytridiomycota incertae sedis</taxon>
        <taxon>Chytridiomycetes</taxon>
        <taxon>Synchytriales</taxon>
        <taxon>Synchytriaceae</taxon>
        <taxon>Synchytrium</taxon>
    </lineage>
</organism>
<dbReference type="FunFam" id="3.40.50.720:FF:000084">
    <property type="entry name" value="Short-chain dehydrogenase reductase"/>
    <property type="match status" value="1"/>
</dbReference>
<dbReference type="GO" id="GO:0016491">
    <property type="term" value="F:oxidoreductase activity"/>
    <property type="evidence" value="ECO:0007669"/>
    <property type="project" value="UniProtKB-KW"/>
</dbReference>
<evidence type="ECO:0000256" key="4">
    <source>
        <dbReference type="ARBA" id="ARBA00023002"/>
    </source>
</evidence>
<dbReference type="AlphaFoldDB" id="A0A507CKB3"/>
<dbReference type="InterPro" id="IPR002347">
    <property type="entry name" value="SDR_fam"/>
</dbReference>
<evidence type="ECO:0000313" key="7">
    <source>
        <dbReference type="Proteomes" id="UP000319731"/>
    </source>
</evidence>
<feature type="domain" description="Tyrosine specific protein phosphatases" evidence="5">
    <location>
        <begin position="523"/>
        <end position="581"/>
    </location>
</feature>
<keyword evidence="2" id="KW-0378">Hydrolase</keyword>
<dbReference type="PANTHER" id="PTHR24321:SF8">
    <property type="entry name" value="ESTRADIOL 17-BETA-DEHYDROGENASE 8-RELATED"/>
    <property type="match status" value="1"/>
</dbReference>
<evidence type="ECO:0000256" key="3">
    <source>
        <dbReference type="ARBA" id="ARBA00022857"/>
    </source>
</evidence>
<protein>
    <recommendedName>
        <fullName evidence="5">Tyrosine specific protein phosphatases domain-containing protein</fullName>
    </recommendedName>
</protein>
<name>A0A507CKB3_9FUNG</name>
<evidence type="ECO:0000256" key="1">
    <source>
        <dbReference type="ARBA" id="ARBA00006484"/>
    </source>
</evidence>
<evidence type="ECO:0000259" key="5">
    <source>
        <dbReference type="PROSITE" id="PS50056"/>
    </source>
</evidence>
<dbReference type="GeneID" id="42001278"/>
<gene>
    <name evidence="6" type="ORF">SmJEL517_g00051</name>
</gene>
<dbReference type="STRING" id="1806994.A0A507CKB3"/>
<keyword evidence="4" id="KW-0560">Oxidoreductase</keyword>
<dbReference type="Gene3D" id="3.90.190.10">
    <property type="entry name" value="Protein tyrosine phosphatase superfamily"/>
    <property type="match status" value="1"/>
</dbReference>
<accession>A0A507CKB3</accession>
<reference evidence="6 7" key="1">
    <citation type="journal article" date="2019" name="Sci. Rep.">
        <title>Comparative genomics of chytrid fungi reveal insights into the obligate biotrophic and pathogenic lifestyle of Synchytrium endobioticum.</title>
        <authorList>
            <person name="van de Vossenberg B.T.L.H."/>
            <person name="Warris S."/>
            <person name="Nguyen H.D.T."/>
            <person name="van Gent-Pelzer M.P.E."/>
            <person name="Joly D.L."/>
            <person name="van de Geest H.C."/>
            <person name="Bonants P.J.M."/>
            <person name="Smith D.S."/>
            <person name="Levesque C.A."/>
            <person name="van der Lee T.A.J."/>
        </authorList>
    </citation>
    <scope>NUCLEOTIDE SEQUENCE [LARGE SCALE GENOMIC DNA]</scope>
    <source>
        <strain evidence="6 7">JEL517</strain>
    </source>
</reference>
<dbReference type="OrthoDB" id="266663at2759"/>
<dbReference type="InterPro" id="IPR029021">
    <property type="entry name" value="Prot-tyrosine_phosphatase-like"/>
</dbReference>
<dbReference type="Proteomes" id="UP000319731">
    <property type="component" value="Unassembled WGS sequence"/>
</dbReference>
<keyword evidence="3" id="KW-0521">NADP</keyword>
<dbReference type="GO" id="GO:0016791">
    <property type="term" value="F:phosphatase activity"/>
    <property type="evidence" value="ECO:0007669"/>
    <property type="project" value="UniProtKB-ARBA"/>
</dbReference>
<dbReference type="InterPro" id="IPR057023">
    <property type="entry name" value="PTP-SAK"/>
</dbReference>
<dbReference type="InterPro" id="IPR000387">
    <property type="entry name" value="Tyr_Pase_dom"/>
</dbReference>
<proteinExistence type="inferred from homology"/>
<dbReference type="PROSITE" id="PS00061">
    <property type="entry name" value="ADH_SHORT"/>
    <property type="match status" value="1"/>
</dbReference>
<dbReference type="Pfam" id="PF13561">
    <property type="entry name" value="adh_short_C2"/>
    <property type="match status" value="1"/>
</dbReference>
<dbReference type="SUPFAM" id="SSF52799">
    <property type="entry name" value="(Phosphotyrosine protein) phosphatases II"/>
    <property type="match status" value="1"/>
</dbReference>
<dbReference type="PANTHER" id="PTHR24321">
    <property type="entry name" value="DEHYDROGENASES, SHORT CHAIN"/>
    <property type="match status" value="1"/>
</dbReference>
<dbReference type="PRINTS" id="PR00081">
    <property type="entry name" value="GDHRDH"/>
</dbReference>
<dbReference type="InterPro" id="IPR036291">
    <property type="entry name" value="NAD(P)-bd_dom_sf"/>
</dbReference>
<comment type="similarity">
    <text evidence="1">Belongs to the short-chain dehydrogenases/reductases (SDR) family.</text>
</comment>
<evidence type="ECO:0000256" key="2">
    <source>
        <dbReference type="ARBA" id="ARBA00022801"/>
    </source>
</evidence>
<dbReference type="RefSeq" id="XP_031027977.1">
    <property type="nucleotide sequence ID" value="XM_031165981.1"/>
</dbReference>
<dbReference type="Pfam" id="PF22784">
    <property type="entry name" value="PTP-SAK"/>
    <property type="match status" value="1"/>
</dbReference>
<dbReference type="PROSITE" id="PS50056">
    <property type="entry name" value="TYR_PHOSPHATASE_2"/>
    <property type="match status" value="1"/>
</dbReference>
<dbReference type="InterPro" id="IPR020904">
    <property type="entry name" value="Sc_DH/Rdtase_CS"/>
</dbReference>
<dbReference type="SUPFAM" id="SSF51735">
    <property type="entry name" value="NAD(P)-binding Rossmann-fold domains"/>
    <property type="match status" value="1"/>
</dbReference>
<dbReference type="PRINTS" id="PR00080">
    <property type="entry name" value="SDRFAMILY"/>
</dbReference>
<evidence type="ECO:0000313" key="6">
    <source>
        <dbReference type="EMBL" id="TPX38263.1"/>
    </source>
</evidence>
<dbReference type="EMBL" id="QEAO01000001">
    <property type="protein sequence ID" value="TPX38263.1"/>
    <property type="molecule type" value="Genomic_DNA"/>
</dbReference>
<dbReference type="Gene3D" id="3.40.50.720">
    <property type="entry name" value="NAD(P)-binding Rossmann-like Domain"/>
    <property type="match status" value="1"/>
</dbReference>
<keyword evidence="7" id="KW-1185">Reference proteome</keyword>
<sequence length="644" mass="70236">MSRLDKMMSAHKRILITGFQYPSGAANGIGRYLTLYFLRKGHQVCGIDIDETSLDKLKREIFTDSEIQPAKSLLLKCDVSSEPQIVHTFQTVATQFDGLDGLVNNAGLTRAQFKSEKLEDVELSEWQRYLDVNLTGPFLMCKHAAPFLRKSKGSIINMSSTRALMSEPRSEGYAATKAGLVGLTHSLAMSLGPDVRVNCVSPGWIDTRDEVEATPPPLTEADHKQHPVGRVGVPDDVARLVNFLICDEGGFMTGQNIVLDGGQCCYLLHFWLTPTTLSRHDEEDDLRGLDVNSVTHPINVSWLFPSNTATLLKSCPPKSDLLDALGSISGSSGPTDEILSKRKAIGKSVESCQGQKVCEDQERNGGREEEELAEAAAVDVMDESWDSLGGAVTETVFEGIGGVEQIPASLDEGLVNLLRAAGYSNALLHGHHQGNFAMSSCPGKKVRLDSGPVNGRAVINRDLDADFARMASLDIRTVVNCLFDPELSYLGASYNLYEEAATKHGIKVLRLPMMEGSCPEAFDELDKVVVEICSTIESGGYILCHCRGGIGRAGLVACCFLLRTGLCRDPERAIRLVRLRRSPKAIETRRQEDYISAYHIWLKDGRPPNRTMGVNGPISQSKVVLNKVSASWGPASLSPRSLSS</sequence>